<evidence type="ECO:0000259" key="2">
    <source>
        <dbReference type="Pfam" id="PF13860"/>
    </source>
</evidence>
<dbReference type="InterPro" id="IPR025965">
    <property type="entry name" value="FlgD/Vpr_Ig-like"/>
</dbReference>
<evidence type="ECO:0000313" key="3">
    <source>
        <dbReference type="EMBL" id="MBU2690121.1"/>
    </source>
</evidence>
<keyword evidence="1" id="KW-0732">Signal</keyword>
<dbReference type="Gene3D" id="2.60.40.10">
    <property type="entry name" value="Immunoglobulins"/>
    <property type="match status" value="2"/>
</dbReference>
<feature type="domain" description="FlgD/Vpr Ig-like" evidence="2">
    <location>
        <begin position="695"/>
        <end position="749"/>
    </location>
</feature>
<feature type="signal peptide" evidence="1">
    <location>
        <begin position="1"/>
        <end position="23"/>
    </location>
</feature>
<sequence length="762" mass="82755">MRFSTPLLSALLLIGVWLPAAHAGTREYAVEVSAVVQDSPPRIDLSWPADPTAPEIFIYRRTEGDSSWSAPIAHLDGSATSFTDSDVICGRGYEYAFRKTLGFFSDTIQVPNGSDLTFAIYDAWHDGMCCYHGLGAYEVAGCGVVYAAGGSFGAEEITAFTLGSPEEPCNELIVNVTLDVYGQETTWRLSEEASGAVLAEGGPYAPPHFGHLFAGIKYPAIENRGTILLLVEESLSAPLADRLQRLEMDLIADGYQVRRRTVNRNDEVPAVKALILAERAGDPSMETLFLLGRIPVPYSGNIMEHSDHCGAWPADTYYGELDGTWTDLSVNNTTASRPENHNIPGDGKFDQTFLPSDMDLQVGRVDLANMSVFAEDEQALIARYLDKNHAFRAGQQTTIRRGLIDDNVGELYGLAPAATGWRYFTGLFGAGAVSEGDFFPTLESESYLWCYGCGAGSYTSCAGVGTSYDFATRPVTSVFTSLYGSYFGDWDSTNNLLRAMLGAQGQPLVCVYSGRPNWHLHHMALGHSIGYSTRLTQNNINQYTSSDCIRQVPTALMGDPTLKLHVLASPSQLQTTILPGEQVELTWTSAGSGLEGYHIYRAPSIRAAFERINETPVDGLTWIDASPSEGMNVYMVRAIKLETSGSGTYYNLSPGTFDSLNVSSSVDETLFGAGTIRNFPNPFVEGTVLHFDQPQASRGLIRVFNVTGGLVRTLFDGELTAGKQSIAWDGTGAKGHRLPSGLYFCTLTAGGQTQSRRMTLLK</sequence>
<dbReference type="Gene3D" id="2.60.40.4070">
    <property type="match status" value="1"/>
</dbReference>
<dbReference type="InterPro" id="IPR013783">
    <property type="entry name" value="Ig-like_fold"/>
</dbReference>
<proteinExistence type="predicted"/>
<dbReference type="Pfam" id="PF13860">
    <property type="entry name" value="FlgD_ig"/>
    <property type="match status" value="1"/>
</dbReference>
<reference evidence="3" key="1">
    <citation type="submission" date="2021-05" db="EMBL/GenBank/DDBJ databases">
        <title>Energy efficiency and biological interactions define the core microbiome of deep oligotrophic groundwater.</title>
        <authorList>
            <person name="Mehrshad M."/>
            <person name="Lopez-Fernandez M."/>
            <person name="Bell E."/>
            <person name="Bernier-Latmani R."/>
            <person name="Bertilsson S."/>
            <person name="Dopson M."/>
        </authorList>
    </citation>
    <scope>NUCLEOTIDE SEQUENCE</scope>
    <source>
        <strain evidence="3">Modern_marine.mb.64</strain>
    </source>
</reference>
<comment type="caution">
    <text evidence="3">The sequence shown here is derived from an EMBL/GenBank/DDBJ whole genome shotgun (WGS) entry which is preliminary data.</text>
</comment>
<dbReference type="NCBIfam" id="TIGR04183">
    <property type="entry name" value="Por_Secre_tail"/>
    <property type="match status" value="1"/>
</dbReference>
<organism evidence="3 4">
    <name type="scientific">Eiseniibacteriota bacterium</name>
    <dbReference type="NCBI Taxonomy" id="2212470"/>
    <lineage>
        <taxon>Bacteria</taxon>
        <taxon>Candidatus Eiseniibacteriota</taxon>
    </lineage>
</organism>
<accession>A0A948RUA9</accession>
<protein>
    <submittedName>
        <fullName evidence="3">T9SS type A sorting domain-containing protein</fullName>
    </submittedName>
</protein>
<dbReference type="InterPro" id="IPR026444">
    <property type="entry name" value="Secre_tail"/>
</dbReference>
<dbReference type="AlphaFoldDB" id="A0A948RUA9"/>
<feature type="chain" id="PRO_5036978689" evidence="1">
    <location>
        <begin position="24"/>
        <end position="762"/>
    </location>
</feature>
<gene>
    <name evidence="3" type="ORF">KJ970_04275</name>
</gene>
<dbReference type="Proteomes" id="UP000777784">
    <property type="component" value="Unassembled WGS sequence"/>
</dbReference>
<name>A0A948RUA9_UNCEI</name>
<evidence type="ECO:0000256" key="1">
    <source>
        <dbReference type="SAM" id="SignalP"/>
    </source>
</evidence>
<dbReference type="EMBL" id="JAHJDP010000023">
    <property type="protein sequence ID" value="MBU2690121.1"/>
    <property type="molecule type" value="Genomic_DNA"/>
</dbReference>
<evidence type="ECO:0000313" key="4">
    <source>
        <dbReference type="Proteomes" id="UP000777784"/>
    </source>
</evidence>